<reference evidence="8" key="1">
    <citation type="journal article" date="2018" name="DNA Res.">
        <title>Multiple hybrid de novo genome assembly of finger millet, an orphan allotetraploid crop.</title>
        <authorList>
            <person name="Hatakeyama M."/>
            <person name="Aluri S."/>
            <person name="Balachadran M.T."/>
            <person name="Sivarajan S.R."/>
            <person name="Patrignani A."/>
            <person name="Gruter S."/>
            <person name="Poveda L."/>
            <person name="Shimizu-Inatsugi R."/>
            <person name="Baeten J."/>
            <person name="Francoijs K.J."/>
            <person name="Nataraja K.N."/>
            <person name="Reddy Y.A.N."/>
            <person name="Phadnis S."/>
            <person name="Ravikumar R.L."/>
            <person name="Schlapbach R."/>
            <person name="Sreeman S.M."/>
            <person name="Shimizu K.K."/>
        </authorList>
    </citation>
    <scope>NUCLEOTIDE SEQUENCE</scope>
</reference>
<feature type="compositionally biased region" description="Gly residues" evidence="6">
    <location>
        <begin position="403"/>
        <end position="414"/>
    </location>
</feature>
<gene>
    <name evidence="8" type="primary">ga23898</name>
    <name evidence="8" type="ORF">PR202_ga23898</name>
</gene>
<dbReference type="SUPFAM" id="SSF90229">
    <property type="entry name" value="CCCH zinc finger"/>
    <property type="match status" value="4"/>
</dbReference>
<dbReference type="InterPro" id="IPR036855">
    <property type="entry name" value="Znf_CCCH_sf"/>
</dbReference>
<evidence type="ECO:0000313" key="9">
    <source>
        <dbReference type="Proteomes" id="UP001054889"/>
    </source>
</evidence>
<feature type="zinc finger region" description="C3H1-type" evidence="5">
    <location>
        <begin position="291"/>
        <end position="319"/>
    </location>
</feature>
<proteinExistence type="predicted"/>
<keyword evidence="2 5" id="KW-0863">Zinc-finger</keyword>
<name>A0AAV5D5C6_ELECO</name>
<dbReference type="SMART" id="SM00356">
    <property type="entry name" value="ZnF_C3H1"/>
    <property type="match status" value="4"/>
</dbReference>
<feature type="zinc finger region" description="C3H1-type" evidence="5">
    <location>
        <begin position="59"/>
        <end position="87"/>
    </location>
</feature>
<dbReference type="PANTHER" id="PTHR12506:SF80">
    <property type="entry name" value="ZINC FINGER CCCH DOMAIN-CONTAINING PROTEIN 6"/>
    <property type="match status" value="1"/>
</dbReference>
<feature type="domain" description="C3H1-type" evidence="7">
    <location>
        <begin position="291"/>
        <end position="319"/>
    </location>
</feature>
<evidence type="ECO:0000256" key="6">
    <source>
        <dbReference type="SAM" id="MobiDB-lite"/>
    </source>
</evidence>
<dbReference type="EMBL" id="BQKI01000012">
    <property type="protein sequence ID" value="GJN06194.1"/>
    <property type="molecule type" value="Genomic_DNA"/>
</dbReference>
<feature type="domain" description="C3H1-type" evidence="7">
    <location>
        <begin position="245"/>
        <end position="273"/>
    </location>
</feature>
<evidence type="ECO:0000256" key="4">
    <source>
        <dbReference type="ARBA" id="ARBA00023125"/>
    </source>
</evidence>
<feature type="domain" description="C3H1-type" evidence="7">
    <location>
        <begin position="91"/>
        <end position="119"/>
    </location>
</feature>
<feature type="compositionally biased region" description="Low complexity" evidence="6">
    <location>
        <begin position="1"/>
        <end position="10"/>
    </location>
</feature>
<dbReference type="AlphaFoldDB" id="A0AAV5D5C6"/>
<comment type="caution">
    <text evidence="8">The sequence shown here is derived from an EMBL/GenBank/DDBJ whole genome shotgun (WGS) entry which is preliminary data.</text>
</comment>
<feature type="domain" description="C3H1-type" evidence="7">
    <location>
        <begin position="59"/>
        <end position="87"/>
    </location>
</feature>
<evidence type="ECO:0000256" key="2">
    <source>
        <dbReference type="ARBA" id="ARBA00022771"/>
    </source>
</evidence>
<keyword evidence="9" id="KW-1185">Reference proteome</keyword>
<evidence type="ECO:0000259" key="7">
    <source>
        <dbReference type="PROSITE" id="PS50103"/>
    </source>
</evidence>
<dbReference type="PANTHER" id="PTHR12506">
    <property type="entry name" value="PROTEIN PHOSPHATASE RELATED"/>
    <property type="match status" value="1"/>
</dbReference>
<sequence>MDPHADQAAAAGGGAEDGRAPSPGTGLEGPIWRLGLDGSGGGGGEGEEEDGDAARLPERPGEADCGYYLRTGGCGFGERCRYNHPRDRGGTEGEKECSYYMKTGQCKFGSTCKFHHPEFGGAPVTPGIYPPLQSASIPSPQAYAPLANWQMGRSPVVPGSYIPGSYAPLMLSSGVVPLQGWSPYPASVNPAASGGAQQTVQAGPLYGIGHHGSSTTVAYGSPYMSYPASTGQSSNNQQEHVFPERPGQPECQYYMRTGDCKFGATCKYHHPRDLGAPKSNYMFSPLCLPLRPGAQPCSYYAQNGYCRYGVACKYDHPMGTLGYSSSALPLSDMPIAPYPMGFPVAALAPSSSSPDLRADYISTKDPSVNQVASPMATPEPVGAILPKGGFPPDTMMRAQTSATGGGSSSPGGGR</sequence>
<evidence type="ECO:0000256" key="3">
    <source>
        <dbReference type="ARBA" id="ARBA00022833"/>
    </source>
</evidence>
<dbReference type="InterPro" id="IPR000571">
    <property type="entry name" value="Znf_CCCH"/>
</dbReference>
<feature type="region of interest" description="Disordered" evidence="6">
    <location>
        <begin position="1"/>
        <end position="60"/>
    </location>
</feature>
<feature type="region of interest" description="Disordered" evidence="6">
    <location>
        <begin position="369"/>
        <end position="414"/>
    </location>
</feature>
<dbReference type="GO" id="GO:0003677">
    <property type="term" value="F:DNA binding"/>
    <property type="evidence" value="ECO:0007669"/>
    <property type="project" value="UniProtKB-KW"/>
</dbReference>
<organism evidence="8 9">
    <name type="scientific">Eleusine coracana subsp. coracana</name>
    <dbReference type="NCBI Taxonomy" id="191504"/>
    <lineage>
        <taxon>Eukaryota</taxon>
        <taxon>Viridiplantae</taxon>
        <taxon>Streptophyta</taxon>
        <taxon>Embryophyta</taxon>
        <taxon>Tracheophyta</taxon>
        <taxon>Spermatophyta</taxon>
        <taxon>Magnoliopsida</taxon>
        <taxon>Liliopsida</taxon>
        <taxon>Poales</taxon>
        <taxon>Poaceae</taxon>
        <taxon>PACMAD clade</taxon>
        <taxon>Chloridoideae</taxon>
        <taxon>Cynodonteae</taxon>
        <taxon>Eleusininae</taxon>
        <taxon>Eleusine</taxon>
    </lineage>
</organism>
<keyword evidence="3 5" id="KW-0862">Zinc</keyword>
<accession>A0AAV5D5C6</accession>
<evidence type="ECO:0000313" key="8">
    <source>
        <dbReference type="EMBL" id="GJN06194.1"/>
    </source>
</evidence>
<dbReference type="GO" id="GO:0003729">
    <property type="term" value="F:mRNA binding"/>
    <property type="evidence" value="ECO:0007669"/>
    <property type="project" value="UniProtKB-ARBA"/>
</dbReference>
<dbReference type="InterPro" id="IPR050974">
    <property type="entry name" value="Plant_ZF_CCCH"/>
</dbReference>
<dbReference type="Proteomes" id="UP001054889">
    <property type="component" value="Unassembled WGS sequence"/>
</dbReference>
<evidence type="ECO:0000256" key="5">
    <source>
        <dbReference type="PROSITE-ProRule" id="PRU00723"/>
    </source>
</evidence>
<dbReference type="PROSITE" id="PS50103">
    <property type="entry name" value="ZF_C3H1"/>
    <property type="match status" value="4"/>
</dbReference>
<dbReference type="Gene3D" id="4.10.1000.10">
    <property type="entry name" value="Zinc finger, CCCH-type"/>
    <property type="match status" value="2"/>
</dbReference>
<feature type="zinc finger region" description="C3H1-type" evidence="5">
    <location>
        <begin position="91"/>
        <end position="119"/>
    </location>
</feature>
<evidence type="ECO:0000256" key="1">
    <source>
        <dbReference type="ARBA" id="ARBA00022723"/>
    </source>
</evidence>
<feature type="zinc finger region" description="C3H1-type" evidence="5">
    <location>
        <begin position="245"/>
        <end position="273"/>
    </location>
</feature>
<keyword evidence="1 5" id="KW-0479">Metal-binding</keyword>
<protein>
    <recommendedName>
        <fullName evidence="7">C3H1-type domain-containing protein</fullName>
    </recommendedName>
</protein>
<keyword evidence="4" id="KW-0238">DNA-binding</keyword>
<dbReference type="GO" id="GO:0008270">
    <property type="term" value="F:zinc ion binding"/>
    <property type="evidence" value="ECO:0007669"/>
    <property type="project" value="UniProtKB-KW"/>
</dbReference>
<dbReference type="Pfam" id="PF00642">
    <property type="entry name" value="zf-CCCH"/>
    <property type="match status" value="4"/>
</dbReference>
<reference evidence="8" key="2">
    <citation type="submission" date="2021-12" db="EMBL/GenBank/DDBJ databases">
        <title>Resequencing data analysis of finger millet.</title>
        <authorList>
            <person name="Hatakeyama M."/>
            <person name="Aluri S."/>
            <person name="Balachadran M.T."/>
            <person name="Sivarajan S.R."/>
            <person name="Poveda L."/>
            <person name="Shimizu-Inatsugi R."/>
            <person name="Schlapbach R."/>
            <person name="Sreeman S.M."/>
            <person name="Shimizu K.K."/>
        </authorList>
    </citation>
    <scope>NUCLEOTIDE SEQUENCE</scope>
</reference>